<feature type="compositionally biased region" description="Low complexity" evidence="1">
    <location>
        <begin position="346"/>
        <end position="372"/>
    </location>
</feature>
<dbReference type="Pfam" id="PF17963">
    <property type="entry name" value="Big_9"/>
    <property type="match status" value="1"/>
</dbReference>
<keyword evidence="4" id="KW-1185">Reference proteome</keyword>
<feature type="compositionally biased region" description="Pro residues" evidence="1">
    <location>
        <begin position="124"/>
        <end position="134"/>
    </location>
</feature>
<dbReference type="AlphaFoldDB" id="B8CGM7"/>
<feature type="region of interest" description="Disordered" evidence="1">
    <location>
        <begin position="274"/>
        <end position="306"/>
    </location>
</feature>
<feature type="region of interest" description="Disordered" evidence="1">
    <location>
        <begin position="337"/>
        <end position="385"/>
    </location>
</feature>
<proteinExistence type="predicted"/>
<keyword evidence="2" id="KW-0732">Signal</keyword>
<evidence type="ECO:0000256" key="1">
    <source>
        <dbReference type="SAM" id="MobiDB-lite"/>
    </source>
</evidence>
<evidence type="ECO:0000313" key="3">
    <source>
        <dbReference type="EMBL" id="EED87353.1"/>
    </source>
</evidence>
<gene>
    <name evidence="3" type="ORF">THAPSDRAFT_12162</name>
</gene>
<dbReference type="KEGG" id="tps:THAPSDRAFT_12162"/>
<name>B8CGM7_THAPS</name>
<dbReference type="EMBL" id="CM000655">
    <property type="protein sequence ID" value="EED87353.1"/>
    <property type="molecule type" value="Genomic_DNA"/>
</dbReference>
<reference evidence="3 4" key="1">
    <citation type="journal article" date="2004" name="Science">
        <title>The genome of the diatom Thalassiosira pseudonana: ecology, evolution, and metabolism.</title>
        <authorList>
            <person name="Armbrust E.V."/>
            <person name="Berges J.A."/>
            <person name="Bowler C."/>
            <person name="Green B.R."/>
            <person name="Martinez D."/>
            <person name="Putnam N.H."/>
            <person name="Zhou S."/>
            <person name="Allen A.E."/>
            <person name="Apt K.E."/>
            <person name="Bechner M."/>
            <person name="Brzezinski M.A."/>
            <person name="Chaal B.K."/>
            <person name="Chiovitti A."/>
            <person name="Davis A.K."/>
            <person name="Demarest M.S."/>
            <person name="Detter J.C."/>
            <person name="Glavina T."/>
            <person name="Goodstein D."/>
            <person name="Hadi M.Z."/>
            <person name="Hellsten U."/>
            <person name="Hildebrand M."/>
            <person name="Jenkins B.D."/>
            <person name="Jurka J."/>
            <person name="Kapitonov V.V."/>
            <person name="Kroger N."/>
            <person name="Lau W.W."/>
            <person name="Lane T.W."/>
            <person name="Larimer F.W."/>
            <person name="Lippmeier J.C."/>
            <person name="Lucas S."/>
            <person name="Medina M."/>
            <person name="Montsant A."/>
            <person name="Obornik M."/>
            <person name="Parker M.S."/>
            <person name="Palenik B."/>
            <person name="Pazour G.J."/>
            <person name="Richardson P.M."/>
            <person name="Rynearson T.A."/>
            <person name="Saito M.A."/>
            <person name="Schwartz D.C."/>
            <person name="Thamatrakoln K."/>
            <person name="Valentin K."/>
            <person name="Vardi A."/>
            <person name="Wilkerson F.P."/>
            <person name="Rokhsar D.S."/>
        </authorList>
    </citation>
    <scope>NUCLEOTIDE SEQUENCE [LARGE SCALE GENOMIC DNA]</scope>
    <source>
        <strain evidence="3 4">CCMP1335</strain>
    </source>
</reference>
<feature type="signal peptide" evidence="2">
    <location>
        <begin position="1"/>
        <end position="23"/>
    </location>
</feature>
<dbReference type="Gene3D" id="2.60.40.3440">
    <property type="match status" value="1"/>
</dbReference>
<protein>
    <submittedName>
        <fullName evidence="3">Uncharacterized protein</fullName>
    </submittedName>
</protein>
<reference evidence="3 4" key="2">
    <citation type="journal article" date="2008" name="Nature">
        <title>The Phaeodactylum genome reveals the evolutionary history of diatom genomes.</title>
        <authorList>
            <person name="Bowler C."/>
            <person name="Allen A.E."/>
            <person name="Badger J.H."/>
            <person name="Grimwood J."/>
            <person name="Jabbari K."/>
            <person name="Kuo A."/>
            <person name="Maheswari U."/>
            <person name="Martens C."/>
            <person name="Maumus F."/>
            <person name="Otillar R.P."/>
            <person name="Rayko E."/>
            <person name="Salamov A."/>
            <person name="Vandepoele K."/>
            <person name="Beszteri B."/>
            <person name="Gruber A."/>
            <person name="Heijde M."/>
            <person name="Katinka M."/>
            <person name="Mock T."/>
            <person name="Valentin K."/>
            <person name="Verret F."/>
            <person name="Berges J.A."/>
            <person name="Brownlee C."/>
            <person name="Cadoret J.P."/>
            <person name="Chiovitti A."/>
            <person name="Choi C.J."/>
            <person name="Coesel S."/>
            <person name="De Martino A."/>
            <person name="Detter J.C."/>
            <person name="Durkin C."/>
            <person name="Falciatore A."/>
            <person name="Fournet J."/>
            <person name="Haruta M."/>
            <person name="Huysman M.J."/>
            <person name="Jenkins B.D."/>
            <person name="Jiroutova K."/>
            <person name="Jorgensen R.E."/>
            <person name="Joubert Y."/>
            <person name="Kaplan A."/>
            <person name="Kroger N."/>
            <person name="Kroth P.G."/>
            <person name="La Roche J."/>
            <person name="Lindquist E."/>
            <person name="Lommer M."/>
            <person name="Martin-Jezequel V."/>
            <person name="Lopez P.J."/>
            <person name="Lucas S."/>
            <person name="Mangogna M."/>
            <person name="McGinnis K."/>
            <person name="Medlin L.K."/>
            <person name="Montsant A."/>
            <person name="Oudot-Le Secq M.P."/>
            <person name="Napoli C."/>
            <person name="Obornik M."/>
            <person name="Parker M.S."/>
            <person name="Petit J.L."/>
            <person name="Porcel B.M."/>
            <person name="Poulsen N."/>
            <person name="Robison M."/>
            <person name="Rychlewski L."/>
            <person name="Rynearson T.A."/>
            <person name="Schmutz J."/>
            <person name="Shapiro H."/>
            <person name="Siaut M."/>
            <person name="Stanley M."/>
            <person name="Sussman M.R."/>
            <person name="Taylor A.R."/>
            <person name="Vardi A."/>
            <person name="von Dassow P."/>
            <person name="Vyverman W."/>
            <person name="Willis A."/>
            <person name="Wyrwicz L.S."/>
            <person name="Rokhsar D.S."/>
            <person name="Weissenbach J."/>
            <person name="Armbrust E.V."/>
            <person name="Green B.R."/>
            <person name="Van de Peer Y."/>
            <person name="Grigoriev I.V."/>
        </authorList>
    </citation>
    <scope>NUCLEOTIDE SEQUENCE [LARGE SCALE GENOMIC DNA]</scope>
    <source>
        <strain evidence="3 4">CCMP1335</strain>
    </source>
</reference>
<dbReference type="Proteomes" id="UP000001449">
    <property type="component" value="Chromosome 24"/>
</dbReference>
<dbReference type="RefSeq" id="XP_002295287.1">
    <property type="nucleotide sequence ID" value="XM_002295251.1"/>
</dbReference>
<sequence>MKHHAILLTALLALSLTTPSVEAADSNPTKKNIKAVKKLLRKKIRKQRKKNMKEDAATNAAATTTTSTAAAVVSKNNTIDGNKPTWSPTMWPTYWPTYSPTNEKMSEETGESIPVSAPVTKQPTPKPSKAPTPSPSKAALVQSQVEIPVANPDSAQTNLNNLVFISVLVNDVPAMGQSLDVFAIASNAANGNCAVSLNIQQVVYTPNDGFVGFDECTYEACDGMEMCDTAIVTIEVLKEENTPVPTFANTRVNPTPFPSQDVITFEPTIASGTNKTLTPTVTPLRPTPFPTENTPAPTFIVDTPTTRLPTGYTDEKYYTDDYGYSMPYLSHIDLSSKSGKGGKGSKSGSKSAKSSSKGSKSSGKSGKSGSWKGDMHGDYGDDDGYTFDDGYAHDDGWYGGEAGGKSGKGRRMLRQ</sequence>
<feature type="chain" id="PRO_5002870112" evidence="2">
    <location>
        <begin position="24"/>
        <end position="415"/>
    </location>
</feature>
<feature type="region of interest" description="Disordered" evidence="1">
    <location>
        <begin position="101"/>
        <end position="136"/>
    </location>
</feature>
<organism evidence="3 4">
    <name type="scientific">Thalassiosira pseudonana</name>
    <name type="common">Marine diatom</name>
    <name type="synonym">Cyclotella nana</name>
    <dbReference type="NCBI Taxonomy" id="35128"/>
    <lineage>
        <taxon>Eukaryota</taxon>
        <taxon>Sar</taxon>
        <taxon>Stramenopiles</taxon>
        <taxon>Ochrophyta</taxon>
        <taxon>Bacillariophyta</taxon>
        <taxon>Coscinodiscophyceae</taxon>
        <taxon>Thalassiosirophycidae</taxon>
        <taxon>Thalassiosirales</taxon>
        <taxon>Thalassiosiraceae</taxon>
        <taxon>Thalassiosira</taxon>
    </lineage>
</organism>
<dbReference type="InParanoid" id="B8CGM7"/>
<dbReference type="GeneID" id="7452007"/>
<dbReference type="PaxDb" id="35128-Thaps12162"/>
<dbReference type="OMA" id="ECTYEAC"/>
<dbReference type="HOGENOM" id="CLU_663077_0_0_1"/>
<evidence type="ECO:0000313" key="4">
    <source>
        <dbReference type="Proteomes" id="UP000001449"/>
    </source>
</evidence>
<evidence type="ECO:0000256" key="2">
    <source>
        <dbReference type="SAM" id="SignalP"/>
    </source>
</evidence>
<accession>B8CGM7</accession>